<dbReference type="GO" id="GO:0046872">
    <property type="term" value="F:metal ion binding"/>
    <property type="evidence" value="ECO:0007669"/>
    <property type="project" value="UniProtKB-KW"/>
</dbReference>
<feature type="region of interest" description="Disordered" evidence="6">
    <location>
        <begin position="1"/>
        <end position="40"/>
    </location>
</feature>
<dbReference type="GO" id="GO:0030313">
    <property type="term" value="C:cell envelope"/>
    <property type="evidence" value="ECO:0007669"/>
    <property type="project" value="UniProtKB-SubCell"/>
</dbReference>
<dbReference type="InterPro" id="IPR050492">
    <property type="entry name" value="Bact_metal-bind_prot9"/>
</dbReference>
<evidence type="ECO:0000313" key="7">
    <source>
        <dbReference type="EMBL" id="MDY5152737.1"/>
    </source>
</evidence>
<gene>
    <name evidence="7" type="ORF">R6G71_01535</name>
</gene>
<dbReference type="PRINTS" id="PR00691">
    <property type="entry name" value="ADHESINB"/>
</dbReference>
<name>A0AAW9HFV9_9ACTO</name>
<dbReference type="GO" id="GO:0007155">
    <property type="term" value="P:cell adhesion"/>
    <property type="evidence" value="ECO:0007669"/>
    <property type="project" value="InterPro"/>
</dbReference>
<keyword evidence="3" id="KW-0479">Metal-binding</keyword>
<keyword evidence="4" id="KW-0732">Signal</keyword>
<sequence length="363" mass="39332">MALHSRTPFQAASTTRTPTSTTTRTTSSTTTRMTTRTTTSTTWRITLRRQIKAIIAALLAAVLASALTACSPKNMGASRDKEDSRPLVLTSFTVLADMARNVDGDLLRVESITVPGAEIHDFQPSPEDIKRGEGAQLILTNGLGLERWFDKYVENSPAEVAELSEGVEAIPIGDGDYAGAPNPHAWMSPANGKIYVDNIVKAFVKLDPDNANTYRENGEKYKQKIGEISTEMDEKLSTVPPEQRALVTCEGAFSYLARDQGLTEKYLWAVNSEGGSSPRAKADLENFVRDSGVKALFCETTVDDKMASVSEDTGVPVAGLLYVDSLSETDGPVPTYLDLLRYDADLITAGLRGEKTPGTGREK</sequence>
<dbReference type="Pfam" id="PF01297">
    <property type="entry name" value="ZnuA"/>
    <property type="match status" value="1"/>
</dbReference>
<evidence type="ECO:0000256" key="3">
    <source>
        <dbReference type="ARBA" id="ARBA00022723"/>
    </source>
</evidence>
<dbReference type="CDD" id="cd01137">
    <property type="entry name" value="PsaA"/>
    <property type="match status" value="1"/>
</dbReference>
<evidence type="ECO:0000256" key="2">
    <source>
        <dbReference type="ARBA" id="ARBA00022448"/>
    </source>
</evidence>
<dbReference type="AlphaFoldDB" id="A0AAW9HFV9"/>
<dbReference type="InterPro" id="IPR006127">
    <property type="entry name" value="ZnuA-like"/>
</dbReference>
<reference evidence="7" key="1">
    <citation type="submission" date="2023-10" db="EMBL/GenBank/DDBJ databases">
        <title>Whole Genome based description of the genera Actinobaculum and Actinotignum reveals a complex phylogenetic relationship within the species included in the genus Actinotignum.</title>
        <authorList>
            <person name="Jensen C.S."/>
            <person name="Dargis R."/>
            <person name="Kemp M."/>
            <person name="Christensen J.J."/>
        </authorList>
    </citation>
    <scope>NUCLEOTIDE SEQUENCE</scope>
    <source>
        <strain evidence="7">Actinobaculum_suis_CCUG19206T</strain>
    </source>
</reference>
<dbReference type="SUPFAM" id="SSF53807">
    <property type="entry name" value="Helical backbone' metal receptor"/>
    <property type="match status" value="1"/>
</dbReference>
<dbReference type="PANTHER" id="PTHR42953:SF1">
    <property type="entry name" value="METAL-BINDING PROTEIN HI_0362-RELATED"/>
    <property type="match status" value="1"/>
</dbReference>
<dbReference type="EMBL" id="JAWNFU010000001">
    <property type="protein sequence ID" value="MDY5152737.1"/>
    <property type="molecule type" value="Genomic_DNA"/>
</dbReference>
<comment type="similarity">
    <text evidence="5">Belongs to the bacterial solute-binding protein 9 family.</text>
</comment>
<dbReference type="Proteomes" id="UP001273799">
    <property type="component" value="Unassembled WGS sequence"/>
</dbReference>
<dbReference type="GO" id="GO:0030001">
    <property type="term" value="P:metal ion transport"/>
    <property type="evidence" value="ECO:0007669"/>
    <property type="project" value="InterPro"/>
</dbReference>
<feature type="compositionally biased region" description="Low complexity" evidence="6">
    <location>
        <begin position="13"/>
        <end position="40"/>
    </location>
</feature>
<evidence type="ECO:0000256" key="5">
    <source>
        <dbReference type="RuleBase" id="RU003512"/>
    </source>
</evidence>
<evidence type="ECO:0000256" key="1">
    <source>
        <dbReference type="ARBA" id="ARBA00004196"/>
    </source>
</evidence>
<evidence type="ECO:0000256" key="6">
    <source>
        <dbReference type="SAM" id="MobiDB-lite"/>
    </source>
</evidence>
<proteinExistence type="inferred from homology"/>
<comment type="subcellular location">
    <subcellularLocation>
        <location evidence="1">Cell envelope</location>
    </subcellularLocation>
</comment>
<keyword evidence="2 5" id="KW-0813">Transport</keyword>
<organism evidence="7 8">
    <name type="scientific">Actinobaculum suis</name>
    <dbReference type="NCBI Taxonomy" id="1657"/>
    <lineage>
        <taxon>Bacteria</taxon>
        <taxon>Bacillati</taxon>
        <taxon>Actinomycetota</taxon>
        <taxon>Actinomycetes</taxon>
        <taxon>Actinomycetales</taxon>
        <taxon>Actinomycetaceae</taxon>
        <taxon>Actinobaculum</taxon>
    </lineage>
</organism>
<dbReference type="InterPro" id="IPR006128">
    <property type="entry name" value="Lipoprotein_PsaA-like"/>
</dbReference>
<dbReference type="Gene3D" id="3.40.50.1980">
    <property type="entry name" value="Nitrogenase molybdenum iron protein domain"/>
    <property type="match status" value="2"/>
</dbReference>
<dbReference type="PANTHER" id="PTHR42953">
    <property type="entry name" value="HIGH-AFFINITY ZINC UPTAKE SYSTEM PROTEIN ZNUA-RELATED"/>
    <property type="match status" value="1"/>
</dbReference>
<evidence type="ECO:0000256" key="4">
    <source>
        <dbReference type="ARBA" id="ARBA00022729"/>
    </source>
</evidence>
<comment type="caution">
    <text evidence="7">The sequence shown here is derived from an EMBL/GenBank/DDBJ whole genome shotgun (WGS) entry which is preliminary data.</text>
</comment>
<dbReference type="PRINTS" id="PR00690">
    <property type="entry name" value="ADHESNFAMILY"/>
</dbReference>
<accession>A0AAW9HFV9</accession>
<evidence type="ECO:0000313" key="8">
    <source>
        <dbReference type="Proteomes" id="UP001273799"/>
    </source>
</evidence>
<dbReference type="InterPro" id="IPR006129">
    <property type="entry name" value="AdhesinB"/>
</dbReference>
<protein>
    <submittedName>
        <fullName evidence="7">Metal ABC transporter substrate-binding protein</fullName>
    </submittedName>
</protein>